<feature type="region of interest" description="Disordered" evidence="1">
    <location>
        <begin position="24"/>
        <end position="59"/>
    </location>
</feature>
<accession>A0A3E2VRS7</accession>
<reference evidence="3" key="1">
    <citation type="journal article" date="2021" name="Gut Microbes">
        <title>A synthetic consortium of 100 gut commensals modulates the composition and function in a colon model of the microbiome of elderly subjects.</title>
        <authorList>
            <person name="Perez M."/>
            <person name="Ntemiri A."/>
            <person name="Tan H."/>
            <person name="Harris H.M.B."/>
            <person name="Roager H.M."/>
            <person name="Ribiere C."/>
            <person name="O'Toole P.W."/>
        </authorList>
    </citation>
    <scope>NUCLEOTIDE SEQUENCE</scope>
    <source>
        <strain evidence="3">MCC335</strain>
    </source>
</reference>
<protein>
    <submittedName>
        <fullName evidence="3">Uncharacterized protein</fullName>
    </submittedName>
</protein>
<dbReference type="Proteomes" id="UP000708338">
    <property type="component" value="Unassembled WGS sequence"/>
</dbReference>
<evidence type="ECO:0000256" key="1">
    <source>
        <dbReference type="SAM" id="MobiDB-lite"/>
    </source>
</evidence>
<evidence type="ECO:0000256" key="2">
    <source>
        <dbReference type="SAM" id="SignalP"/>
    </source>
</evidence>
<keyword evidence="2" id="KW-0732">Signal</keyword>
<dbReference type="AlphaFoldDB" id="A0A3E2VRS7"/>
<gene>
    <name evidence="3" type="ORF">GPL26_05195</name>
</gene>
<name>A0A3E2VRS7_9FIRM</name>
<feature type="signal peptide" evidence="2">
    <location>
        <begin position="1"/>
        <end position="24"/>
    </location>
</feature>
<proteinExistence type="predicted"/>
<feature type="chain" id="PRO_5043590583" evidence="2">
    <location>
        <begin position="25"/>
        <end position="193"/>
    </location>
</feature>
<feature type="compositionally biased region" description="Low complexity" evidence="1">
    <location>
        <begin position="39"/>
        <end position="49"/>
    </location>
</feature>
<organism evidence="3 4">
    <name type="scientific">Enterocloster citroniae</name>
    <dbReference type="NCBI Taxonomy" id="358743"/>
    <lineage>
        <taxon>Bacteria</taxon>
        <taxon>Bacillati</taxon>
        <taxon>Bacillota</taxon>
        <taxon>Clostridia</taxon>
        <taxon>Lachnospirales</taxon>
        <taxon>Lachnospiraceae</taxon>
        <taxon>Enterocloster</taxon>
    </lineage>
</organism>
<evidence type="ECO:0000313" key="4">
    <source>
        <dbReference type="Proteomes" id="UP000708338"/>
    </source>
</evidence>
<evidence type="ECO:0000313" key="3">
    <source>
        <dbReference type="EMBL" id="MBT9809040.1"/>
    </source>
</evidence>
<sequence length="193" mass="21387">MRRKVAVLLTAVCMLFTACSPSTAGGDRLARTTEEDQANDAAAANNTEEPSAENRADAAAADDTDKMFRISGIHETDARDMFRKFVGHITADEKEEASAMIRFPRKIVFPDREIEVQDAEQFLDYYDQVFTEDFKERLSRDLDGELFGNYMGVALGNGEVWLMSSEGTIRVETINNGGECSVLYPGEPGVQPE</sequence>
<comment type="caution">
    <text evidence="3">The sequence shown here is derived from an EMBL/GenBank/DDBJ whole genome shotgun (WGS) entry which is preliminary data.</text>
</comment>
<dbReference type="EMBL" id="WQPS01000005">
    <property type="protein sequence ID" value="MBT9809040.1"/>
    <property type="molecule type" value="Genomic_DNA"/>
</dbReference>
<dbReference type="PROSITE" id="PS51257">
    <property type="entry name" value="PROKAR_LIPOPROTEIN"/>
    <property type="match status" value="1"/>
</dbReference>
<dbReference type="RefSeq" id="WP_045093558.1">
    <property type="nucleotide sequence ID" value="NZ_CABJDD010000001.1"/>
</dbReference>